<gene>
    <name evidence="2" type="ORF">SPPG_06148</name>
</gene>
<evidence type="ECO:0000313" key="2">
    <source>
        <dbReference type="EMBL" id="KNC98444.1"/>
    </source>
</evidence>
<dbReference type="GeneID" id="27689477"/>
<organism evidence="2 3">
    <name type="scientific">Spizellomyces punctatus (strain DAOM BR117)</name>
    <dbReference type="NCBI Taxonomy" id="645134"/>
    <lineage>
        <taxon>Eukaryota</taxon>
        <taxon>Fungi</taxon>
        <taxon>Fungi incertae sedis</taxon>
        <taxon>Chytridiomycota</taxon>
        <taxon>Chytridiomycota incertae sedis</taxon>
        <taxon>Chytridiomycetes</taxon>
        <taxon>Spizellomycetales</taxon>
        <taxon>Spizellomycetaceae</taxon>
        <taxon>Spizellomyces</taxon>
    </lineage>
</organism>
<keyword evidence="3" id="KW-1185">Reference proteome</keyword>
<dbReference type="AlphaFoldDB" id="A0A0L0HC34"/>
<sequence>MTSRPSLPLTLFSASKFAGTRAFQNKGVVEVMVLHSCDKCAFVKNKYLLASELAMVAANHLFPSVQASRKFKTIDVAVENRDNVEIRTIRDFSSLDPAVSDVERTMMHQFSVFMHLLWKYNLISELNNVLEGPKLSEEKQGPGDWKRLSFAHIRAALVKVFSHAKQPLQLNHRAPFKRPFSMQDLSGLSSHTRAIKAPRANSSNSIVPGTHK</sequence>
<feature type="compositionally biased region" description="Polar residues" evidence="1">
    <location>
        <begin position="200"/>
        <end position="212"/>
    </location>
</feature>
<dbReference type="InParanoid" id="A0A0L0HC34"/>
<accession>A0A0L0HC34</accession>
<proteinExistence type="predicted"/>
<dbReference type="OrthoDB" id="2160389at2759"/>
<dbReference type="EMBL" id="KQ257460">
    <property type="protein sequence ID" value="KNC98444.1"/>
    <property type="molecule type" value="Genomic_DNA"/>
</dbReference>
<evidence type="ECO:0000313" key="3">
    <source>
        <dbReference type="Proteomes" id="UP000053201"/>
    </source>
</evidence>
<protein>
    <submittedName>
        <fullName evidence="2">Uncharacterized protein</fullName>
    </submittedName>
</protein>
<dbReference type="Proteomes" id="UP000053201">
    <property type="component" value="Unassembled WGS sequence"/>
</dbReference>
<dbReference type="RefSeq" id="XP_016606484.1">
    <property type="nucleotide sequence ID" value="XM_016754353.1"/>
</dbReference>
<feature type="region of interest" description="Disordered" evidence="1">
    <location>
        <begin position="191"/>
        <end position="212"/>
    </location>
</feature>
<evidence type="ECO:0000256" key="1">
    <source>
        <dbReference type="SAM" id="MobiDB-lite"/>
    </source>
</evidence>
<name>A0A0L0HC34_SPIPD</name>
<reference evidence="2 3" key="1">
    <citation type="submission" date="2009-08" db="EMBL/GenBank/DDBJ databases">
        <title>The Genome Sequence of Spizellomyces punctatus strain DAOM BR117.</title>
        <authorList>
            <consortium name="The Broad Institute Genome Sequencing Platform"/>
            <person name="Russ C."/>
            <person name="Cuomo C."/>
            <person name="Shea T."/>
            <person name="Young S.K."/>
            <person name="Zeng Q."/>
            <person name="Koehrsen M."/>
            <person name="Haas B."/>
            <person name="Borodovsky M."/>
            <person name="Guigo R."/>
            <person name="Alvarado L."/>
            <person name="Berlin A."/>
            <person name="Bochicchio J."/>
            <person name="Borenstein D."/>
            <person name="Chapman S."/>
            <person name="Chen Z."/>
            <person name="Engels R."/>
            <person name="Freedman E."/>
            <person name="Gellesch M."/>
            <person name="Goldberg J."/>
            <person name="Griggs A."/>
            <person name="Gujja S."/>
            <person name="Heiman D."/>
            <person name="Hepburn T."/>
            <person name="Howarth C."/>
            <person name="Jen D."/>
            <person name="Larson L."/>
            <person name="Lewis B."/>
            <person name="Mehta T."/>
            <person name="Park D."/>
            <person name="Pearson M."/>
            <person name="Roberts A."/>
            <person name="Saif S."/>
            <person name="Shenoy N."/>
            <person name="Sisk P."/>
            <person name="Stolte C."/>
            <person name="Sykes S."/>
            <person name="Thomson T."/>
            <person name="Walk T."/>
            <person name="White J."/>
            <person name="Yandava C."/>
            <person name="Burger G."/>
            <person name="Gray M.W."/>
            <person name="Holland P.W.H."/>
            <person name="King N."/>
            <person name="Lang F.B.F."/>
            <person name="Roger A.J."/>
            <person name="Ruiz-Trillo I."/>
            <person name="Lander E."/>
            <person name="Nusbaum C."/>
        </authorList>
    </citation>
    <scope>NUCLEOTIDE SEQUENCE [LARGE SCALE GENOMIC DNA]</scope>
    <source>
        <strain evidence="2 3">DAOM BR117</strain>
    </source>
</reference>
<dbReference type="VEuPathDB" id="FungiDB:SPPG_06148"/>